<dbReference type="EMBL" id="FOSP01000010">
    <property type="protein sequence ID" value="SFK60938.1"/>
    <property type="molecule type" value="Genomic_DNA"/>
</dbReference>
<proteinExistence type="inferred from homology"/>
<evidence type="ECO:0000313" key="2">
    <source>
        <dbReference type="EMBL" id="SFK60938.1"/>
    </source>
</evidence>
<comment type="similarity">
    <text evidence="1">Belongs to the TolB family.</text>
</comment>
<protein>
    <submittedName>
        <fullName evidence="2">Component of the Tol biopolymer transport system</fullName>
    </submittedName>
</protein>
<accession>A0A1I4AWJ0</accession>
<organism evidence="2 3">
    <name type="scientific">Nitrosomonas aestuarii</name>
    <dbReference type="NCBI Taxonomy" id="52441"/>
    <lineage>
        <taxon>Bacteria</taxon>
        <taxon>Pseudomonadati</taxon>
        <taxon>Pseudomonadota</taxon>
        <taxon>Betaproteobacteria</taxon>
        <taxon>Nitrosomonadales</taxon>
        <taxon>Nitrosomonadaceae</taxon>
        <taxon>Nitrosomonas</taxon>
    </lineage>
</organism>
<dbReference type="InterPro" id="IPR011042">
    <property type="entry name" value="6-blade_b-propeller_TolB-like"/>
</dbReference>
<gene>
    <name evidence="2" type="ORF">SAMN05216302_101073</name>
</gene>
<evidence type="ECO:0000256" key="1">
    <source>
        <dbReference type="ARBA" id="ARBA00009820"/>
    </source>
</evidence>
<dbReference type="AlphaFoldDB" id="A0A1I4AWJ0"/>
<name>A0A1I4AWJ0_9PROT</name>
<dbReference type="STRING" id="52441.SAMN05216302_101073"/>
<evidence type="ECO:0000313" key="3">
    <source>
        <dbReference type="Proteomes" id="UP000199533"/>
    </source>
</evidence>
<reference evidence="3" key="1">
    <citation type="submission" date="2016-10" db="EMBL/GenBank/DDBJ databases">
        <authorList>
            <person name="Varghese N."/>
            <person name="Submissions S."/>
        </authorList>
    </citation>
    <scope>NUCLEOTIDE SEQUENCE [LARGE SCALE GENOMIC DNA]</scope>
    <source>
        <strain evidence="3">Nm69</strain>
    </source>
</reference>
<sequence length="421" mass="48175">MDNDCEGCVQKTVAMFSMQLFINFCERYVNVWSYLISLTQFENPMTHTTQNIKTPVSISGWSLLTSMLLSVILFTWTVSASAGATDFITEDFLLSNTDREKRVGEAYYRADQKWMVYQAEVADENPFYQIYLKNLSNGKIQQMSPGVGKTTCSWIHPSEEKVLFSSTHDDPEAKSKMAAELERRKSGERKSYAWDYDEHYDIYETDLEGNKIRNLTNVLGYDAEASWSPDGKYIAFASNRRAYTGELSEEEAALFKKDPSSMIDIYIMNADGSNVKRLTHTNSYDGGPFFSPDGKRIVWRRFSPGGREAEVFTMNIDGSDQKQITRLKALSWAPFYHPSNEYIIFSTNIHGHRNFELYIVDVDGKQEPVRVTDKEGFDGLPVFTPDGNYLTWTSDRVPAKKGHLFHGKWNHDKAMQSLSLK</sequence>
<dbReference type="Gene3D" id="2.120.10.30">
    <property type="entry name" value="TolB, C-terminal domain"/>
    <property type="match status" value="3"/>
</dbReference>
<keyword evidence="3" id="KW-1185">Reference proteome</keyword>
<dbReference type="InterPro" id="IPR011659">
    <property type="entry name" value="WD40"/>
</dbReference>
<dbReference type="PANTHER" id="PTHR36842:SF1">
    <property type="entry name" value="PROTEIN TOLB"/>
    <property type="match status" value="1"/>
</dbReference>
<dbReference type="PANTHER" id="PTHR36842">
    <property type="entry name" value="PROTEIN TOLB HOMOLOG"/>
    <property type="match status" value="1"/>
</dbReference>
<dbReference type="SUPFAM" id="SSF82171">
    <property type="entry name" value="DPP6 N-terminal domain-like"/>
    <property type="match status" value="1"/>
</dbReference>
<dbReference type="Proteomes" id="UP000199533">
    <property type="component" value="Unassembled WGS sequence"/>
</dbReference>
<dbReference type="Pfam" id="PF07676">
    <property type="entry name" value="PD40"/>
    <property type="match status" value="3"/>
</dbReference>